<dbReference type="SUPFAM" id="SSF53850">
    <property type="entry name" value="Periplasmic binding protein-like II"/>
    <property type="match status" value="1"/>
</dbReference>
<dbReference type="SUPFAM" id="SSF46785">
    <property type="entry name" value="Winged helix' DNA-binding domain"/>
    <property type="match status" value="1"/>
</dbReference>
<dbReference type="PROSITE" id="PS50931">
    <property type="entry name" value="HTH_LYSR"/>
    <property type="match status" value="1"/>
</dbReference>
<dbReference type="PRINTS" id="PR00039">
    <property type="entry name" value="HTHLYSR"/>
</dbReference>
<dbReference type="HOGENOM" id="CLU_039613_6_4_6"/>
<feature type="domain" description="HTH lysR-type" evidence="6">
    <location>
        <begin position="1"/>
        <end position="58"/>
    </location>
</feature>
<dbReference type="GO" id="GO:0003677">
    <property type="term" value="F:DNA binding"/>
    <property type="evidence" value="ECO:0007669"/>
    <property type="project" value="UniProtKB-KW"/>
</dbReference>
<dbReference type="Gene3D" id="3.40.190.10">
    <property type="entry name" value="Periplasmic binding protein-like II"/>
    <property type="match status" value="2"/>
</dbReference>
<gene>
    <name evidence="7" type="ordered locus">Rahaq_4447</name>
</gene>
<keyword evidence="4" id="KW-0238">DNA-binding</keyword>
<proteinExistence type="inferred from homology"/>
<dbReference type="eggNOG" id="COG0583">
    <property type="taxonomic scope" value="Bacteria"/>
</dbReference>
<dbReference type="KEGG" id="rah:Rahaq_4447"/>
<evidence type="ECO:0000313" key="7">
    <source>
        <dbReference type="EMBL" id="ADW76032.1"/>
    </source>
</evidence>
<dbReference type="Gene3D" id="1.10.10.10">
    <property type="entry name" value="Winged helix-like DNA-binding domain superfamily/Winged helix DNA-binding domain"/>
    <property type="match status" value="1"/>
</dbReference>
<evidence type="ECO:0000313" key="8">
    <source>
        <dbReference type="Proteomes" id="UP000007257"/>
    </source>
</evidence>
<dbReference type="InterPro" id="IPR000847">
    <property type="entry name" value="LysR_HTH_N"/>
</dbReference>
<dbReference type="AlphaFoldDB" id="A0A0H3FFC0"/>
<evidence type="ECO:0000259" key="6">
    <source>
        <dbReference type="PROSITE" id="PS50931"/>
    </source>
</evidence>
<keyword evidence="5" id="KW-0804">Transcription</keyword>
<reference evidence="7 8" key="2">
    <citation type="journal article" date="2012" name="J. Bacteriol.">
        <title>Complete Genome Sequence of Rahnella sp. Strain Y9602, a Gammaproteobacterium Isolate from Metal- and Radionuclide-Contaminated Soil.</title>
        <authorList>
            <person name="Martinez R.J."/>
            <person name="Bruce D."/>
            <person name="Detter C."/>
            <person name="Goodwin L.A."/>
            <person name="Han J."/>
            <person name="Han C.S."/>
            <person name="Held B."/>
            <person name="Land M.L."/>
            <person name="Mikhailova N."/>
            <person name="Nolan M."/>
            <person name="Pennacchio L."/>
            <person name="Pitluck S."/>
            <person name="Tapia R."/>
            <person name="Woyke T."/>
            <person name="Sobecky P.A."/>
        </authorList>
    </citation>
    <scope>NUCLEOTIDE SEQUENCE [LARGE SCALE GENOMIC DNA]</scope>
    <source>
        <strain evidence="7 8">Y9602</strain>
        <plasmid evidence="7 8">pRAHAQ01</plasmid>
    </source>
</reference>
<name>A0A0H3FFC0_RAHSY</name>
<dbReference type="GO" id="GO:0003700">
    <property type="term" value="F:DNA-binding transcription factor activity"/>
    <property type="evidence" value="ECO:0007669"/>
    <property type="project" value="InterPro"/>
</dbReference>
<dbReference type="Pfam" id="PF00126">
    <property type="entry name" value="HTH_1"/>
    <property type="match status" value="1"/>
</dbReference>
<evidence type="ECO:0000256" key="1">
    <source>
        <dbReference type="ARBA" id="ARBA00009437"/>
    </source>
</evidence>
<dbReference type="RefSeq" id="WP_013577713.1">
    <property type="nucleotide sequence ID" value="NC_015062.1"/>
</dbReference>
<comment type="similarity">
    <text evidence="1">Belongs to the LysR transcriptional regulatory family.</text>
</comment>
<dbReference type="InterPro" id="IPR005119">
    <property type="entry name" value="LysR_subst-bd"/>
</dbReference>
<dbReference type="InterPro" id="IPR036390">
    <property type="entry name" value="WH_DNA-bd_sf"/>
</dbReference>
<keyword evidence="7" id="KW-0614">Plasmid</keyword>
<keyword evidence="3" id="KW-0805">Transcription regulation</keyword>
<evidence type="ECO:0000256" key="2">
    <source>
        <dbReference type="ARBA" id="ARBA00022491"/>
    </source>
</evidence>
<dbReference type="CDD" id="cd08414">
    <property type="entry name" value="PBP2_LTTR_aromatics_like"/>
    <property type="match status" value="1"/>
</dbReference>
<keyword evidence="2" id="KW-0678">Repressor</keyword>
<evidence type="ECO:0000256" key="3">
    <source>
        <dbReference type="ARBA" id="ARBA00023015"/>
    </source>
</evidence>
<dbReference type="PANTHER" id="PTHR30346">
    <property type="entry name" value="TRANSCRIPTIONAL DUAL REGULATOR HCAR-RELATED"/>
    <property type="match status" value="1"/>
</dbReference>
<geneLocation type="plasmid" evidence="7 8">
    <name>pRAHAQ01</name>
</geneLocation>
<dbReference type="FunFam" id="1.10.10.10:FF:000001">
    <property type="entry name" value="LysR family transcriptional regulator"/>
    <property type="match status" value="1"/>
</dbReference>
<dbReference type="EMBL" id="CP002506">
    <property type="protein sequence ID" value="ADW76032.1"/>
    <property type="molecule type" value="Genomic_DNA"/>
</dbReference>
<dbReference type="PANTHER" id="PTHR30346:SF28">
    <property type="entry name" value="HTH-TYPE TRANSCRIPTIONAL REGULATOR CYNR"/>
    <property type="match status" value="1"/>
</dbReference>
<reference evidence="8" key="1">
    <citation type="submission" date="2011-01" db="EMBL/GenBank/DDBJ databases">
        <title>Complete sequence of plasmid1 of Rahnella sp. Y9602.</title>
        <authorList>
            <consortium name="US DOE Joint Genome Institute"/>
            <person name="Lucas S."/>
            <person name="Copeland A."/>
            <person name="Lapidus A."/>
            <person name="Cheng J.-F."/>
            <person name="Goodwin L."/>
            <person name="Pitluck S."/>
            <person name="Lu M."/>
            <person name="Detter J.C."/>
            <person name="Han C."/>
            <person name="Tapia R."/>
            <person name="Land M."/>
            <person name="Hauser L."/>
            <person name="Kyrpides N."/>
            <person name="Ivanova N."/>
            <person name="Ovchinnikova G."/>
            <person name="Pagani I."/>
            <person name="Sobecky P.A."/>
            <person name="Martinez R.J."/>
            <person name="Woyke T."/>
        </authorList>
    </citation>
    <scope>NUCLEOTIDE SEQUENCE [LARGE SCALE GENOMIC DNA]</scope>
    <source>
        <strain evidence="8">Y9602</strain>
        <plasmid evidence="8">pRAHAQ01</plasmid>
    </source>
</reference>
<dbReference type="InterPro" id="IPR036388">
    <property type="entry name" value="WH-like_DNA-bd_sf"/>
</dbReference>
<dbReference type="Pfam" id="PF03466">
    <property type="entry name" value="LysR_substrate"/>
    <property type="match status" value="1"/>
</dbReference>
<evidence type="ECO:0000256" key="5">
    <source>
        <dbReference type="ARBA" id="ARBA00023163"/>
    </source>
</evidence>
<protein>
    <submittedName>
        <fullName evidence="7">Transcriptional regulator, LysR family</fullName>
    </submittedName>
</protein>
<sequence length="291" mass="31711">MNTRLLRAFVTLAEKGNYAQAAQALSVSQPALTKQINLLESTLNVALFARGRHGSALTAAGQRLLPEAEKVLRQMAAFMQHASQVEKGGEGLLAAGFGLSSFILAPQCIAKFRAAYPGVDITLEDLPSAQQYDMLQRGELHIGFVRVPPPAPLSYHALFEDKLVLVVSEDNGEDMSERLRNRPLLRLYTERAGGLNAQTDRFLQENLFHVSSVQLAEDIQTIVALVAAGIGVALLPESVVHIAPPELKILPLTGPATRWQVGIAWDARNEDVIRDNFVRMVTENLKAAACI</sequence>
<accession>A0A0H3FFC0</accession>
<dbReference type="GO" id="GO:0032993">
    <property type="term" value="C:protein-DNA complex"/>
    <property type="evidence" value="ECO:0007669"/>
    <property type="project" value="TreeGrafter"/>
</dbReference>
<organism evidence="7 8">
    <name type="scientific">Rahnella sp. (strain Y9602)</name>
    <dbReference type="NCBI Taxonomy" id="2703885"/>
    <lineage>
        <taxon>Bacteria</taxon>
        <taxon>Pseudomonadati</taxon>
        <taxon>Pseudomonadota</taxon>
        <taxon>Gammaproteobacteria</taxon>
        <taxon>Enterobacterales</taxon>
        <taxon>Yersiniaceae</taxon>
        <taxon>Rahnella</taxon>
    </lineage>
</organism>
<dbReference type="Proteomes" id="UP000007257">
    <property type="component" value="Plasmid pRAHAQ01"/>
</dbReference>
<evidence type="ECO:0000256" key="4">
    <source>
        <dbReference type="ARBA" id="ARBA00023125"/>
    </source>
</evidence>
<dbReference type="OrthoDB" id="9067838at2"/>